<name>A0A428U3D7_9HYPO</name>
<sequence>MTASVQVIEKASHTCTRCRVRKQRCDRLLPGCSRCTLKLVRCDYSLPLNGHSCTELNGSLVEFGTCGWDLSPFGQRELMKLAINDPVDQHSSIGSRLLERLGNILSEVNVTLSSLVEDYTRSIHNWFPIVNLDQFRPHINNPSTTNTETSTTLLYLVMLLVITPPCGHIEHLRQKRLYMTLQCLCAALQSQNDIGIPLVQAKSLIALYECGHGMTRQAYLTLSSTVAMMSLLEADSRGPKDEMGLKVCLIILDRLITLSTLNDNLPPASSSLSAGLRTHINAPSMESSPLDLISQKVRSMGKVALLAGRALDYMQGPKMDIGTRENSNLIDSDLENMLDHLLSQDSYSESYCDPTTMALCCLFIIRQERVRELNAQPGSKEYLALQACRRMVWDTCRESLESNKGADITRLSYISIFCVFYCVSALADQAESYPTCDEIDRLVPTLRMFAQKWTVGCR</sequence>
<evidence type="ECO:0000256" key="2">
    <source>
        <dbReference type="ARBA" id="ARBA00023125"/>
    </source>
</evidence>
<dbReference type="SMART" id="SM00066">
    <property type="entry name" value="GAL4"/>
    <property type="match status" value="1"/>
</dbReference>
<dbReference type="InterPro" id="IPR001138">
    <property type="entry name" value="Zn2Cys6_DnaBD"/>
</dbReference>
<keyword evidence="7" id="KW-1185">Reference proteome</keyword>
<dbReference type="EMBL" id="NKCK01000032">
    <property type="protein sequence ID" value="RSM08728.1"/>
    <property type="molecule type" value="Genomic_DNA"/>
</dbReference>
<dbReference type="GO" id="GO:0008270">
    <property type="term" value="F:zinc ion binding"/>
    <property type="evidence" value="ECO:0007669"/>
    <property type="project" value="InterPro"/>
</dbReference>
<dbReference type="PROSITE" id="PS00463">
    <property type="entry name" value="ZN2_CY6_FUNGAL_1"/>
    <property type="match status" value="1"/>
</dbReference>
<comment type="caution">
    <text evidence="6">The sequence shown here is derived from an EMBL/GenBank/DDBJ whole genome shotgun (WGS) entry which is preliminary data.</text>
</comment>
<dbReference type="InterPro" id="IPR051127">
    <property type="entry name" value="Fungal_SecMet_Regulators"/>
</dbReference>
<dbReference type="GO" id="GO:0003677">
    <property type="term" value="F:DNA binding"/>
    <property type="evidence" value="ECO:0007669"/>
    <property type="project" value="UniProtKB-KW"/>
</dbReference>
<evidence type="ECO:0000259" key="5">
    <source>
        <dbReference type="PROSITE" id="PS50048"/>
    </source>
</evidence>
<gene>
    <name evidence="6" type="ORF">CEP52_004473</name>
</gene>
<dbReference type="Pfam" id="PF00172">
    <property type="entry name" value="Zn_clus"/>
    <property type="match status" value="1"/>
</dbReference>
<dbReference type="Proteomes" id="UP000287144">
    <property type="component" value="Unassembled WGS sequence"/>
</dbReference>
<keyword evidence="2" id="KW-0238">DNA-binding</keyword>
<evidence type="ECO:0000256" key="3">
    <source>
        <dbReference type="ARBA" id="ARBA00023163"/>
    </source>
</evidence>
<dbReference type="PROSITE" id="PS50048">
    <property type="entry name" value="ZN2_CY6_FUNGAL_2"/>
    <property type="match status" value="1"/>
</dbReference>
<dbReference type="InterPro" id="IPR036864">
    <property type="entry name" value="Zn2-C6_fun-type_DNA-bd_sf"/>
</dbReference>
<feature type="domain" description="Zn(2)-C6 fungal-type" evidence="5">
    <location>
        <begin position="14"/>
        <end position="44"/>
    </location>
</feature>
<dbReference type="PANTHER" id="PTHR47424">
    <property type="entry name" value="REGULATORY PROTEIN GAL4"/>
    <property type="match status" value="1"/>
</dbReference>
<dbReference type="CDD" id="cd00067">
    <property type="entry name" value="GAL4"/>
    <property type="match status" value="1"/>
</dbReference>
<dbReference type="SUPFAM" id="SSF57701">
    <property type="entry name" value="Zn2/Cys6 DNA-binding domain"/>
    <property type="match status" value="1"/>
</dbReference>
<keyword evidence="1" id="KW-0805">Transcription regulation</keyword>
<keyword evidence="4" id="KW-0539">Nucleus</keyword>
<reference evidence="6 7" key="1">
    <citation type="submission" date="2017-06" db="EMBL/GenBank/DDBJ databases">
        <title>Comparative genomic analysis of Ambrosia Fusariam Clade fungi.</title>
        <authorList>
            <person name="Stajich J.E."/>
            <person name="Carrillo J."/>
            <person name="Kijimoto T."/>
            <person name="Eskalen A."/>
            <person name="O'Donnell K."/>
            <person name="Kasson M."/>
        </authorList>
    </citation>
    <scope>NUCLEOTIDE SEQUENCE [LARGE SCALE GENOMIC DNA]</scope>
    <source>
        <strain evidence="6 7">NRRL62579</strain>
    </source>
</reference>
<dbReference type="Gene3D" id="4.10.240.10">
    <property type="entry name" value="Zn(2)-C6 fungal-type DNA-binding domain"/>
    <property type="match status" value="1"/>
</dbReference>
<accession>A0A428U3D7</accession>
<evidence type="ECO:0000256" key="1">
    <source>
        <dbReference type="ARBA" id="ARBA00023015"/>
    </source>
</evidence>
<keyword evidence="3" id="KW-0804">Transcription</keyword>
<evidence type="ECO:0000313" key="7">
    <source>
        <dbReference type="Proteomes" id="UP000287144"/>
    </source>
</evidence>
<organism evidence="6 7">
    <name type="scientific">Fusarium oligoseptatum</name>
    <dbReference type="NCBI Taxonomy" id="2604345"/>
    <lineage>
        <taxon>Eukaryota</taxon>
        <taxon>Fungi</taxon>
        <taxon>Dikarya</taxon>
        <taxon>Ascomycota</taxon>
        <taxon>Pezizomycotina</taxon>
        <taxon>Sordariomycetes</taxon>
        <taxon>Hypocreomycetidae</taxon>
        <taxon>Hypocreales</taxon>
        <taxon>Nectriaceae</taxon>
        <taxon>Fusarium</taxon>
        <taxon>Fusarium solani species complex</taxon>
    </lineage>
</organism>
<protein>
    <recommendedName>
        <fullName evidence="5">Zn(2)-C6 fungal-type domain-containing protein</fullName>
    </recommendedName>
</protein>
<proteinExistence type="predicted"/>
<dbReference type="AlphaFoldDB" id="A0A428U3D7"/>
<dbReference type="PANTHER" id="PTHR47424:SF3">
    <property type="entry name" value="REGULATORY PROTEIN GAL4"/>
    <property type="match status" value="1"/>
</dbReference>
<dbReference type="GO" id="GO:0000981">
    <property type="term" value="F:DNA-binding transcription factor activity, RNA polymerase II-specific"/>
    <property type="evidence" value="ECO:0007669"/>
    <property type="project" value="InterPro"/>
</dbReference>
<evidence type="ECO:0000313" key="6">
    <source>
        <dbReference type="EMBL" id="RSM08728.1"/>
    </source>
</evidence>
<evidence type="ECO:0000256" key="4">
    <source>
        <dbReference type="ARBA" id="ARBA00023242"/>
    </source>
</evidence>
<dbReference type="CDD" id="cd12148">
    <property type="entry name" value="fungal_TF_MHR"/>
    <property type="match status" value="1"/>
</dbReference>